<evidence type="ECO:0000313" key="7">
    <source>
        <dbReference type="EMBL" id="KIW85765.1"/>
    </source>
</evidence>
<evidence type="ECO:0000256" key="2">
    <source>
        <dbReference type="ARBA" id="ARBA00022692"/>
    </source>
</evidence>
<dbReference type="Proteomes" id="UP000053029">
    <property type="component" value="Unassembled WGS sequence"/>
</dbReference>
<keyword evidence="4 5" id="KW-0472">Membrane</keyword>
<dbReference type="Pfam" id="PF13813">
    <property type="entry name" value="MBOAT_2"/>
    <property type="match status" value="1"/>
</dbReference>
<feature type="transmembrane region" description="Helical" evidence="5">
    <location>
        <begin position="299"/>
        <end position="317"/>
    </location>
</feature>
<keyword evidence="3 5" id="KW-1133">Transmembrane helix</keyword>
<keyword evidence="2 5" id="KW-0812">Transmembrane</keyword>
<dbReference type="OrthoDB" id="1077582at2759"/>
<dbReference type="VEuPathDB" id="FungiDB:Z517_01157"/>
<dbReference type="RefSeq" id="XP_013289573.1">
    <property type="nucleotide sequence ID" value="XM_013434119.1"/>
</dbReference>
<dbReference type="EMBL" id="KN846969">
    <property type="protein sequence ID" value="KIW85765.1"/>
    <property type="molecule type" value="Genomic_DNA"/>
</dbReference>
<feature type="domain" description="Wax synthase" evidence="6">
    <location>
        <begin position="189"/>
        <end position="270"/>
    </location>
</feature>
<evidence type="ECO:0000256" key="4">
    <source>
        <dbReference type="ARBA" id="ARBA00023136"/>
    </source>
</evidence>
<evidence type="ECO:0000259" key="6">
    <source>
        <dbReference type="Pfam" id="PF13813"/>
    </source>
</evidence>
<name>A0A0D2H4E8_9EURO</name>
<evidence type="ECO:0000256" key="5">
    <source>
        <dbReference type="SAM" id="Phobius"/>
    </source>
</evidence>
<dbReference type="GeneID" id="25300647"/>
<feature type="transmembrane region" description="Helical" evidence="5">
    <location>
        <begin position="266"/>
        <end position="287"/>
    </location>
</feature>
<dbReference type="InterPro" id="IPR032805">
    <property type="entry name" value="Wax_synthase_dom"/>
</dbReference>
<reference evidence="7 8" key="1">
    <citation type="submission" date="2015-01" db="EMBL/GenBank/DDBJ databases">
        <title>The Genome Sequence of Fonsecaea pedrosoi CBS 271.37.</title>
        <authorList>
            <consortium name="The Broad Institute Genomics Platform"/>
            <person name="Cuomo C."/>
            <person name="de Hoog S."/>
            <person name="Gorbushina A."/>
            <person name="Stielow B."/>
            <person name="Teixiera M."/>
            <person name="Abouelleil A."/>
            <person name="Chapman S.B."/>
            <person name="Priest M."/>
            <person name="Young S.K."/>
            <person name="Wortman J."/>
            <person name="Nusbaum C."/>
            <person name="Birren B."/>
        </authorList>
    </citation>
    <scope>NUCLEOTIDE SEQUENCE [LARGE SCALE GENOMIC DNA]</scope>
    <source>
        <strain evidence="7 8">CBS 271.37</strain>
    </source>
</reference>
<dbReference type="HOGENOM" id="CLU_032731_1_1_1"/>
<evidence type="ECO:0000256" key="3">
    <source>
        <dbReference type="ARBA" id="ARBA00022989"/>
    </source>
</evidence>
<evidence type="ECO:0000256" key="1">
    <source>
        <dbReference type="ARBA" id="ARBA00004141"/>
    </source>
</evidence>
<organism evidence="7 8">
    <name type="scientific">Fonsecaea pedrosoi CBS 271.37</name>
    <dbReference type="NCBI Taxonomy" id="1442368"/>
    <lineage>
        <taxon>Eukaryota</taxon>
        <taxon>Fungi</taxon>
        <taxon>Dikarya</taxon>
        <taxon>Ascomycota</taxon>
        <taxon>Pezizomycotina</taxon>
        <taxon>Eurotiomycetes</taxon>
        <taxon>Chaetothyriomycetidae</taxon>
        <taxon>Chaetothyriales</taxon>
        <taxon>Herpotrichiellaceae</taxon>
        <taxon>Fonsecaea</taxon>
    </lineage>
</organism>
<protein>
    <recommendedName>
        <fullName evidence="6">Wax synthase domain-containing protein</fullName>
    </recommendedName>
</protein>
<comment type="subcellular location">
    <subcellularLocation>
        <location evidence="1">Membrane</location>
        <topology evidence="1">Multi-pass membrane protein</topology>
    </subcellularLocation>
</comment>
<gene>
    <name evidence="7" type="ORF">Z517_01157</name>
</gene>
<dbReference type="AlphaFoldDB" id="A0A0D2H4E8"/>
<evidence type="ECO:0000313" key="8">
    <source>
        <dbReference type="Proteomes" id="UP000053029"/>
    </source>
</evidence>
<accession>A0A0D2H4E8</accession>
<dbReference type="GO" id="GO:0016020">
    <property type="term" value="C:membrane"/>
    <property type="evidence" value="ECO:0007669"/>
    <property type="project" value="UniProtKB-SubCell"/>
</dbReference>
<sequence length="352" mass="40260">MSAILCILANLRIHTAGRPEEDYLNAINICLISIRCIDFEVLHNAEQTFCREKSDGTFETADDIEKMTVWQKFQWSVSLFTTMRGIGWNWRVKNVDKVPKHLSRSRFVLEQIARASYCFLYMDVHQWYIRWTGCGARTGTVSDIFTIPLWQQILLGWSSAFYSGVTLGFSYYLGAAFAVGSGLYMPQSWPPIFGSFFEKGHTLLRHQFHRRIFESVNKCLLHLLRVKNGTLASRYLQLYNAFFVSALIHHAGALNCPYSSLGWCQVYFFMVQPVAIMFEDLVVYLGTRKDLKDTWKTRTVGYVWVICVLSYSLRYAAQGILAAGLGEVRHPAVDKYSIMDRLFGSGGMSCSP</sequence>
<proteinExistence type="predicted"/>
<keyword evidence="8" id="KW-1185">Reference proteome</keyword>